<evidence type="ECO:0000256" key="4">
    <source>
        <dbReference type="ARBA" id="ARBA00022989"/>
    </source>
</evidence>
<dbReference type="RefSeq" id="WP_073029661.1">
    <property type="nucleotide sequence ID" value="NZ_FQXJ01000006.1"/>
</dbReference>
<comment type="subcellular location">
    <subcellularLocation>
        <location evidence="1">Membrane</location>
        <topology evidence="1">Multi-pass membrane protein</topology>
    </subcellularLocation>
</comment>
<feature type="transmembrane region" description="Helical" evidence="6">
    <location>
        <begin position="155"/>
        <end position="174"/>
    </location>
</feature>
<dbReference type="STRING" id="1121420.SAMN02746098_02080"/>
<evidence type="ECO:0000256" key="3">
    <source>
        <dbReference type="ARBA" id="ARBA00022692"/>
    </source>
</evidence>
<dbReference type="InterPro" id="IPR050638">
    <property type="entry name" value="AA-Vitamin_Transporters"/>
</dbReference>
<feature type="transmembrane region" description="Helical" evidence="6">
    <location>
        <begin position="130"/>
        <end position="149"/>
    </location>
</feature>
<dbReference type="Pfam" id="PF00892">
    <property type="entry name" value="EamA"/>
    <property type="match status" value="2"/>
</dbReference>
<evidence type="ECO:0000256" key="6">
    <source>
        <dbReference type="SAM" id="Phobius"/>
    </source>
</evidence>
<dbReference type="SUPFAM" id="SSF103481">
    <property type="entry name" value="Multidrug resistance efflux transporter EmrE"/>
    <property type="match status" value="2"/>
</dbReference>
<dbReference type="Gene3D" id="1.10.3730.20">
    <property type="match status" value="1"/>
</dbReference>
<keyword evidence="3 6" id="KW-0812">Transmembrane</keyword>
<dbReference type="GO" id="GO:0016020">
    <property type="term" value="C:membrane"/>
    <property type="evidence" value="ECO:0007669"/>
    <property type="project" value="UniProtKB-SubCell"/>
</dbReference>
<feature type="transmembrane region" description="Helical" evidence="6">
    <location>
        <begin position="186"/>
        <end position="208"/>
    </location>
</feature>
<evidence type="ECO:0000256" key="1">
    <source>
        <dbReference type="ARBA" id="ARBA00004141"/>
    </source>
</evidence>
<feature type="transmembrane region" description="Helical" evidence="6">
    <location>
        <begin position="71"/>
        <end position="92"/>
    </location>
</feature>
<dbReference type="OrthoDB" id="9805239at2"/>
<dbReference type="InterPro" id="IPR037185">
    <property type="entry name" value="EmrE-like"/>
</dbReference>
<keyword evidence="5 6" id="KW-0472">Membrane</keyword>
<evidence type="ECO:0000259" key="7">
    <source>
        <dbReference type="Pfam" id="PF00892"/>
    </source>
</evidence>
<sequence>MTILNFNWRSPYLYLMLVPFLWSTNFVLGKIVVNTIPPLTMSTARFTIGVLILSGIMAKSKSPEQGSWQKAFIPLLIMGISGVFGFNSLLYAGLRYTSSTNSSIINSLYPVLAALLAAFFLKERFNARQLIGLFFSIAGVLLVTSRGAWSGLSGIVFNQGDLLVILASLSWAIYSLASKLAMKHLSALQASTYSIYLGLLFLYPASIYELSMGAHVTLSWSAFLALIYLGIVPTAITYILWNKGIQAVGPTKAGYFYNLLPIYTAILAAVFLDESISWYHLAGGLLVLSGVYLGSVVVRNQTEFLRPST</sequence>
<evidence type="ECO:0000313" key="9">
    <source>
        <dbReference type="Proteomes" id="UP000183954"/>
    </source>
</evidence>
<feature type="transmembrane region" description="Helical" evidence="6">
    <location>
        <begin position="278"/>
        <end position="298"/>
    </location>
</feature>
<feature type="transmembrane region" description="Helical" evidence="6">
    <location>
        <begin position="220"/>
        <end position="241"/>
    </location>
</feature>
<feature type="domain" description="EamA" evidence="7">
    <location>
        <begin position="11"/>
        <end position="144"/>
    </location>
</feature>
<feature type="domain" description="EamA" evidence="7">
    <location>
        <begin position="160"/>
        <end position="293"/>
    </location>
</feature>
<dbReference type="Proteomes" id="UP000183954">
    <property type="component" value="Unassembled WGS sequence"/>
</dbReference>
<evidence type="ECO:0000313" key="8">
    <source>
        <dbReference type="EMBL" id="SHI00317.1"/>
    </source>
</evidence>
<dbReference type="EMBL" id="FQXJ01000006">
    <property type="protein sequence ID" value="SHI00317.1"/>
    <property type="molecule type" value="Genomic_DNA"/>
</dbReference>
<keyword evidence="9" id="KW-1185">Reference proteome</keyword>
<feature type="transmembrane region" description="Helical" evidence="6">
    <location>
        <begin position="104"/>
        <end position="121"/>
    </location>
</feature>
<feature type="transmembrane region" description="Helical" evidence="6">
    <location>
        <begin position="253"/>
        <end position="272"/>
    </location>
</feature>
<protein>
    <submittedName>
        <fullName evidence="8">Permease of the drug/metabolite transporter (DMT) superfamily</fullName>
    </submittedName>
</protein>
<comment type="similarity">
    <text evidence="2">Belongs to the EamA transporter family.</text>
</comment>
<evidence type="ECO:0000256" key="2">
    <source>
        <dbReference type="ARBA" id="ARBA00007362"/>
    </source>
</evidence>
<organism evidence="8 9">
    <name type="scientific">Desulfosporosinus lacus DSM 15449</name>
    <dbReference type="NCBI Taxonomy" id="1121420"/>
    <lineage>
        <taxon>Bacteria</taxon>
        <taxon>Bacillati</taxon>
        <taxon>Bacillota</taxon>
        <taxon>Clostridia</taxon>
        <taxon>Eubacteriales</taxon>
        <taxon>Desulfitobacteriaceae</taxon>
        <taxon>Desulfosporosinus</taxon>
    </lineage>
</organism>
<evidence type="ECO:0000256" key="5">
    <source>
        <dbReference type="ARBA" id="ARBA00023136"/>
    </source>
</evidence>
<name>A0A1M5XKF2_9FIRM</name>
<reference evidence="9" key="1">
    <citation type="submission" date="2016-11" db="EMBL/GenBank/DDBJ databases">
        <authorList>
            <person name="Varghese N."/>
            <person name="Submissions S."/>
        </authorList>
    </citation>
    <scope>NUCLEOTIDE SEQUENCE [LARGE SCALE GENOMIC DNA]</scope>
    <source>
        <strain evidence="9">DSM 15449</strain>
    </source>
</reference>
<gene>
    <name evidence="8" type="ORF">SAMN02746098_02080</name>
</gene>
<feature type="transmembrane region" description="Helical" evidence="6">
    <location>
        <begin position="39"/>
        <end position="59"/>
    </location>
</feature>
<dbReference type="PANTHER" id="PTHR32322:SF2">
    <property type="entry name" value="EAMA DOMAIN-CONTAINING PROTEIN"/>
    <property type="match status" value="1"/>
</dbReference>
<feature type="transmembrane region" description="Helical" evidence="6">
    <location>
        <begin position="12"/>
        <end position="33"/>
    </location>
</feature>
<dbReference type="PANTHER" id="PTHR32322">
    <property type="entry name" value="INNER MEMBRANE TRANSPORTER"/>
    <property type="match status" value="1"/>
</dbReference>
<proteinExistence type="inferred from homology"/>
<keyword evidence="4 6" id="KW-1133">Transmembrane helix</keyword>
<dbReference type="AlphaFoldDB" id="A0A1M5XKF2"/>
<accession>A0A1M5XKF2</accession>
<dbReference type="InterPro" id="IPR000620">
    <property type="entry name" value="EamA_dom"/>
</dbReference>